<evidence type="ECO:0000313" key="3">
    <source>
        <dbReference type="EMBL" id="RUO63148.1"/>
    </source>
</evidence>
<dbReference type="Pfam" id="PF14488">
    <property type="entry name" value="DUF4434"/>
    <property type="match status" value="1"/>
</dbReference>
<organism evidence="3 4">
    <name type="scientific">Pseudidiomarina insulisalsae</name>
    <dbReference type="NCBI Taxonomy" id="575789"/>
    <lineage>
        <taxon>Bacteria</taxon>
        <taxon>Pseudomonadati</taxon>
        <taxon>Pseudomonadota</taxon>
        <taxon>Gammaproteobacteria</taxon>
        <taxon>Alteromonadales</taxon>
        <taxon>Idiomarinaceae</taxon>
        <taxon>Pseudidiomarina</taxon>
    </lineage>
</organism>
<comment type="caution">
    <text evidence="3">The sequence shown here is derived from an EMBL/GenBank/DDBJ whole genome shotgun (WGS) entry which is preliminary data.</text>
</comment>
<dbReference type="Gene3D" id="3.20.20.80">
    <property type="entry name" value="Glycosidases"/>
    <property type="match status" value="1"/>
</dbReference>
<protein>
    <recommendedName>
        <fullName evidence="2">DUF4434 domain-containing protein</fullName>
    </recommendedName>
</protein>
<dbReference type="Proteomes" id="UP000288259">
    <property type="component" value="Unassembled WGS sequence"/>
</dbReference>
<dbReference type="EMBL" id="PIPY01000002">
    <property type="protein sequence ID" value="RUO63148.1"/>
    <property type="molecule type" value="Genomic_DNA"/>
</dbReference>
<gene>
    <name evidence="3" type="ORF">CWI71_02690</name>
</gene>
<evidence type="ECO:0000259" key="2">
    <source>
        <dbReference type="Pfam" id="PF14488"/>
    </source>
</evidence>
<keyword evidence="1" id="KW-0732">Signal</keyword>
<feature type="domain" description="DUF4434" evidence="2">
    <location>
        <begin position="50"/>
        <end position="300"/>
    </location>
</feature>
<accession>A0A432YPU8</accession>
<evidence type="ECO:0000256" key="1">
    <source>
        <dbReference type="SAM" id="SignalP"/>
    </source>
</evidence>
<feature type="chain" id="PRO_5019135978" description="DUF4434 domain-containing protein" evidence="1">
    <location>
        <begin position="37"/>
        <end position="326"/>
    </location>
</feature>
<keyword evidence="4" id="KW-1185">Reference proteome</keyword>
<proteinExistence type="predicted"/>
<sequence length="326" mass="37912">MATRRLQRFCRGWRQCSSRAFRAVFLSICCAVMLTAAPMATQAKSSLDLGVMYQPLNRDAELGVYGWRYLFQQLATEDIDFGVVQWVQYGNEYFAQPRNWLRQALTAWQQHMPLWIGLHSEPDYFAQMAEGEAAQQAFFNNYLRSVNGTVARWQAWQFEHQQQFLGWYIPLELSDAYFATAEKQAQLHQFLRQLRERLGTTPLAISVFMSATISPQLFGEWVNEIQQLGYEVWLQDGSGTQALPLNQRQAYYEKLNCDVVFINEAFIQTSEQPFEARPKRDDELRKTLEQNGDCHRRILFSLRYLSHTAGLLYLTDVTRDDAHTGD</sequence>
<evidence type="ECO:0000313" key="4">
    <source>
        <dbReference type="Proteomes" id="UP000288259"/>
    </source>
</evidence>
<dbReference type="AlphaFoldDB" id="A0A432YPU8"/>
<name>A0A432YPU8_9GAMM</name>
<feature type="signal peptide" evidence="1">
    <location>
        <begin position="1"/>
        <end position="36"/>
    </location>
</feature>
<reference evidence="4" key="1">
    <citation type="journal article" date="2018" name="Front. Microbiol.">
        <title>Genome-Based Analysis Reveals the Taxonomy and Diversity of the Family Idiomarinaceae.</title>
        <authorList>
            <person name="Liu Y."/>
            <person name="Lai Q."/>
            <person name="Shao Z."/>
        </authorList>
    </citation>
    <scope>NUCLEOTIDE SEQUENCE [LARGE SCALE GENOMIC DNA]</scope>
    <source>
        <strain evidence="4">CVS-6</strain>
    </source>
</reference>
<dbReference type="InterPro" id="IPR027849">
    <property type="entry name" value="DUF4434"/>
</dbReference>